<keyword evidence="3" id="KW-1185">Reference proteome</keyword>
<gene>
    <name evidence="2" type="ORF">K444DRAFT_535689</name>
</gene>
<proteinExistence type="predicted"/>
<dbReference type="InterPro" id="IPR010730">
    <property type="entry name" value="HET"/>
</dbReference>
<feature type="domain" description="Heterokaryon incompatibility" evidence="1">
    <location>
        <begin position="11"/>
        <end position="143"/>
    </location>
</feature>
<evidence type="ECO:0000259" key="1">
    <source>
        <dbReference type="Pfam" id="PF06985"/>
    </source>
</evidence>
<feature type="non-terminal residue" evidence="2">
    <location>
        <position position="1"/>
    </location>
</feature>
<dbReference type="InParanoid" id="A0A2J6SZF3"/>
<reference evidence="2 3" key="1">
    <citation type="submission" date="2016-04" db="EMBL/GenBank/DDBJ databases">
        <title>A degradative enzymes factory behind the ericoid mycorrhizal symbiosis.</title>
        <authorList>
            <consortium name="DOE Joint Genome Institute"/>
            <person name="Martino E."/>
            <person name="Morin E."/>
            <person name="Grelet G."/>
            <person name="Kuo A."/>
            <person name="Kohler A."/>
            <person name="Daghino S."/>
            <person name="Barry K."/>
            <person name="Choi C."/>
            <person name="Cichocki N."/>
            <person name="Clum A."/>
            <person name="Copeland A."/>
            <person name="Hainaut M."/>
            <person name="Haridas S."/>
            <person name="Labutti K."/>
            <person name="Lindquist E."/>
            <person name="Lipzen A."/>
            <person name="Khouja H.-R."/>
            <person name="Murat C."/>
            <person name="Ohm R."/>
            <person name="Olson A."/>
            <person name="Spatafora J."/>
            <person name="Veneault-Fourrey C."/>
            <person name="Henrissat B."/>
            <person name="Grigoriev I."/>
            <person name="Martin F."/>
            <person name="Perotto S."/>
        </authorList>
    </citation>
    <scope>NUCLEOTIDE SEQUENCE [LARGE SCALE GENOMIC DNA]</scope>
    <source>
        <strain evidence="2 3">E</strain>
    </source>
</reference>
<dbReference type="OrthoDB" id="2157530at2759"/>
<dbReference type="InterPro" id="IPR052895">
    <property type="entry name" value="HetReg/Transcr_Mod"/>
</dbReference>
<evidence type="ECO:0000313" key="2">
    <source>
        <dbReference type="EMBL" id="PMD56145.1"/>
    </source>
</evidence>
<dbReference type="RefSeq" id="XP_024733049.1">
    <property type="nucleotide sequence ID" value="XM_024875310.1"/>
</dbReference>
<dbReference type="Pfam" id="PF06985">
    <property type="entry name" value="HET"/>
    <property type="match status" value="1"/>
</dbReference>
<dbReference type="Pfam" id="PF26639">
    <property type="entry name" value="Het-6_barrel"/>
    <property type="match status" value="1"/>
</dbReference>
<dbReference type="AlphaFoldDB" id="A0A2J6SZF3"/>
<organism evidence="2 3">
    <name type="scientific">Hyaloscypha bicolor E</name>
    <dbReference type="NCBI Taxonomy" id="1095630"/>
    <lineage>
        <taxon>Eukaryota</taxon>
        <taxon>Fungi</taxon>
        <taxon>Dikarya</taxon>
        <taxon>Ascomycota</taxon>
        <taxon>Pezizomycotina</taxon>
        <taxon>Leotiomycetes</taxon>
        <taxon>Helotiales</taxon>
        <taxon>Hyaloscyphaceae</taxon>
        <taxon>Hyaloscypha</taxon>
        <taxon>Hyaloscypha bicolor</taxon>
    </lineage>
</organism>
<sequence>GDPGPTFPFLCDGAVLQISSNLNLALHRLVSPSDFRYLWIDQICINQKDDGEEKATQIRSMHLIYGNAENVAVWLGEAPEGMQHALDLIPSIQNGLNNIDGIFLVNQANFESHGLPEVSSPVWQTLGAIFGSSWFERLWTLQEVVLGRKLKFQMGSYLLDWDVLSSLAFRIAKANLSFHMRGETAMPKDRAGGFTAVQHIHYLRQTKAEFGYISWPMLLEVARTRACTKEVDRIYAITGLLTGATVSALTFVDSVIFACSGRRYFSTKTGRVGLGPTDIAPGDLVCVFLSGPTPYIIRQPQRPSNYIFLGEGYVHGLMNSEALDMMDQGVVQSETFELE</sequence>
<dbReference type="GeneID" id="36583390"/>
<protein>
    <recommendedName>
        <fullName evidence="1">Heterokaryon incompatibility domain-containing protein</fullName>
    </recommendedName>
</protein>
<dbReference type="EMBL" id="KZ613848">
    <property type="protein sequence ID" value="PMD56145.1"/>
    <property type="molecule type" value="Genomic_DNA"/>
</dbReference>
<dbReference type="STRING" id="1095630.A0A2J6SZF3"/>
<name>A0A2J6SZF3_9HELO</name>
<dbReference type="PANTHER" id="PTHR24148">
    <property type="entry name" value="ANKYRIN REPEAT DOMAIN-CONTAINING PROTEIN 39 HOMOLOG-RELATED"/>
    <property type="match status" value="1"/>
</dbReference>
<dbReference type="Proteomes" id="UP000235371">
    <property type="component" value="Unassembled WGS sequence"/>
</dbReference>
<dbReference type="PANTHER" id="PTHR24148:SF64">
    <property type="entry name" value="HETEROKARYON INCOMPATIBILITY DOMAIN-CONTAINING PROTEIN"/>
    <property type="match status" value="1"/>
</dbReference>
<accession>A0A2J6SZF3</accession>
<evidence type="ECO:0000313" key="3">
    <source>
        <dbReference type="Proteomes" id="UP000235371"/>
    </source>
</evidence>